<dbReference type="InterPro" id="IPR000531">
    <property type="entry name" value="Beta-barrel_TonB"/>
</dbReference>
<evidence type="ECO:0000256" key="5">
    <source>
        <dbReference type="ARBA" id="ARBA00022692"/>
    </source>
</evidence>
<dbReference type="EMBL" id="JAAOZC010000012">
    <property type="protein sequence ID" value="NIJ09569.1"/>
    <property type="molecule type" value="Genomic_DNA"/>
</dbReference>
<keyword evidence="10 11" id="KW-0998">Cell outer membrane</keyword>
<evidence type="ECO:0000256" key="6">
    <source>
        <dbReference type="ARBA" id="ARBA00023004"/>
    </source>
</evidence>
<dbReference type="InterPro" id="IPR012910">
    <property type="entry name" value="Plug_dom"/>
</dbReference>
<evidence type="ECO:0000313" key="15">
    <source>
        <dbReference type="EMBL" id="NIJ09569.1"/>
    </source>
</evidence>
<keyword evidence="3 11" id="KW-1134">Transmembrane beta strand</keyword>
<keyword evidence="15" id="KW-0675">Receptor</keyword>
<keyword evidence="9 11" id="KW-0472">Membrane</keyword>
<evidence type="ECO:0000256" key="10">
    <source>
        <dbReference type="ARBA" id="ARBA00023237"/>
    </source>
</evidence>
<keyword evidence="7" id="KW-0406">Ion transport</keyword>
<evidence type="ECO:0000256" key="9">
    <source>
        <dbReference type="ARBA" id="ARBA00023136"/>
    </source>
</evidence>
<evidence type="ECO:0000256" key="11">
    <source>
        <dbReference type="PROSITE-ProRule" id="PRU01360"/>
    </source>
</evidence>
<keyword evidence="4" id="KW-0410">Iron transport</keyword>
<evidence type="ECO:0000256" key="3">
    <source>
        <dbReference type="ARBA" id="ARBA00022452"/>
    </source>
</evidence>
<comment type="subcellular location">
    <subcellularLocation>
        <location evidence="1 11">Cell outer membrane</location>
        <topology evidence="1 11">Multi-pass membrane protein</topology>
    </subcellularLocation>
</comment>
<reference evidence="15 16" key="1">
    <citation type="submission" date="2020-03" db="EMBL/GenBank/DDBJ databases">
        <title>Genomic Encyclopedia of Type Strains, Phase III (KMG-III): the genomes of soil and plant-associated and newly described type strains.</title>
        <authorList>
            <person name="Whitman W."/>
        </authorList>
    </citation>
    <scope>NUCLEOTIDE SEQUENCE [LARGE SCALE GENOMIC DNA]</scope>
    <source>
        <strain evidence="15 16">CECT 8804</strain>
    </source>
</reference>
<evidence type="ECO:0000259" key="13">
    <source>
        <dbReference type="Pfam" id="PF00593"/>
    </source>
</evidence>
<gene>
    <name evidence="15" type="ORF">FHS31_003202</name>
</gene>
<dbReference type="RefSeq" id="WP_167075300.1">
    <property type="nucleotide sequence ID" value="NZ_JAAOZC010000012.1"/>
</dbReference>
<comment type="similarity">
    <text evidence="11 12">Belongs to the TonB-dependent receptor family.</text>
</comment>
<dbReference type="Pfam" id="PF00593">
    <property type="entry name" value="TonB_dep_Rec_b-barrel"/>
    <property type="match status" value="1"/>
</dbReference>
<evidence type="ECO:0000256" key="1">
    <source>
        <dbReference type="ARBA" id="ARBA00004571"/>
    </source>
</evidence>
<evidence type="ECO:0000256" key="12">
    <source>
        <dbReference type="RuleBase" id="RU003357"/>
    </source>
</evidence>
<sequence length="812" mass="86591">MADRFDMSYSRVAKRSSLAIWLLTGTMMVSLGTPALAQDAAQSAPQTATDKAAPENGQPALADIIVTAQKRSQNLQDVPISISVVSGAAIADQNYRSLQDLSHSQPAFSVAPVGRGARVSLRGVSSGTNSSLDQSVVTFVNDVYHGKARSSGALLLDIDRVELLKGPQTTFFGNNAIAGAINIQTARPRQDFEGSVRALYGQQGEYAGEAIVNTPVSSTLALRGAVLFNGLNGYITDRTGGVKVPHERNVAGRLSALWKPTSNFTLFLTAEATRNREKGGPGQQIVNCPPPVPFRAFPATNQPPISCPAIAAGGYDAQLNYVRDQTPGQALNLDTQDYQANAALDLGWATLTSETGFSHFSFVNIQDVDGAPAPSFGLRAPQHYNQFSQELRIASNDAKAPLSYIAGAYFQTSRFHDVTELAYSFLTPVLATIPPFAGLPTPLGQVTDSSQNERTLSAFASVTWRPIEPLSLTAGARYTSVRKHMLQAVYYGQAANGFGNITPYTGANAAAAGAAATALALGAPVNRDLRRTDDKFTPTVNAEYKLARNINVYASFSKGFKAGGFNGTLVVAPPSGIGFDPETVTAYEVGFRSELFDRRLLFNVSAFHSAYNNLQVSVFVPSSAGTPLSVVQNAASSISRGIELESKLALTRSLSVGTAMTFLDSHFKSFPAASPTAFQKVSGATSQDLSGQPTAFAPKFAASFYAEFKHPITDALTLAFDASLLHQSKYFTTDQDDSGFPGYVGLAQKAYEKLDLRAALSTADDHWEIAVIAKNVTNALIITSATDSANPGSYFVNVDRPRSVVGQIRYKW</sequence>
<organism evidence="15 16">
    <name type="scientific">Sphingomonas vulcanisoli</name>
    <dbReference type="NCBI Taxonomy" id="1658060"/>
    <lineage>
        <taxon>Bacteria</taxon>
        <taxon>Pseudomonadati</taxon>
        <taxon>Pseudomonadota</taxon>
        <taxon>Alphaproteobacteria</taxon>
        <taxon>Sphingomonadales</taxon>
        <taxon>Sphingomonadaceae</taxon>
        <taxon>Sphingomonas</taxon>
    </lineage>
</organism>
<proteinExistence type="inferred from homology"/>
<evidence type="ECO:0000256" key="4">
    <source>
        <dbReference type="ARBA" id="ARBA00022496"/>
    </source>
</evidence>
<accession>A0ABX0TXW6</accession>
<dbReference type="Gene3D" id="2.40.170.20">
    <property type="entry name" value="TonB-dependent receptor, beta-barrel domain"/>
    <property type="match status" value="1"/>
</dbReference>
<keyword evidence="16" id="KW-1185">Reference proteome</keyword>
<evidence type="ECO:0000259" key="14">
    <source>
        <dbReference type="Pfam" id="PF07715"/>
    </source>
</evidence>
<dbReference type="Proteomes" id="UP000727456">
    <property type="component" value="Unassembled WGS sequence"/>
</dbReference>
<name>A0ABX0TXW6_9SPHN</name>
<keyword evidence="8 12" id="KW-0798">TonB box</keyword>
<dbReference type="Pfam" id="PF07715">
    <property type="entry name" value="Plug"/>
    <property type="match status" value="1"/>
</dbReference>
<dbReference type="InterPro" id="IPR039426">
    <property type="entry name" value="TonB-dep_rcpt-like"/>
</dbReference>
<evidence type="ECO:0000256" key="8">
    <source>
        <dbReference type="ARBA" id="ARBA00023077"/>
    </source>
</evidence>
<feature type="domain" description="TonB-dependent receptor plug" evidence="14">
    <location>
        <begin position="75"/>
        <end position="180"/>
    </location>
</feature>
<keyword evidence="5 11" id="KW-0812">Transmembrane</keyword>
<evidence type="ECO:0000256" key="2">
    <source>
        <dbReference type="ARBA" id="ARBA00022448"/>
    </source>
</evidence>
<dbReference type="SUPFAM" id="SSF56935">
    <property type="entry name" value="Porins"/>
    <property type="match status" value="1"/>
</dbReference>
<evidence type="ECO:0000313" key="16">
    <source>
        <dbReference type="Proteomes" id="UP000727456"/>
    </source>
</evidence>
<dbReference type="InterPro" id="IPR036942">
    <property type="entry name" value="Beta-barrel_TonB_sf"/>
</dbReference>
<keyword evidence="2 11" id="KW-0813">Transport</keyword>
<keyword evidence="6" id="KW-0408">Iron</keyword>
<dbReference type="PANTHER" id="PTHR32552">
    <property type="entry name" value="FERRICHROME IRON RECEPTOR-RELATED"/>
    <property type="match status" value="1"/>
</dbReference>
<comment type="caution">
    <text evidence="15">The sequence shown here is derived from an EMBL/GenBank/DDBJ whole genome shotgun (WGS) entry which is preliminary data.</text>
</comment>
<evidence type="ECO:0000256" key="7">
    <source>
        <dbReference type="ARBA" id="ARBA00023065"/>
    </source>
</evidence>
<protein>
    <submittedName>
        <fullName evidence="15">Outer membrane receptor protein involved in Fe transport</fullName>
    </submittedName>
</protein>
<dbReference type="PANTHER" id="PTHR32552:SF81">
    <property type="entry name" value="TONB-DEPENDENT OUTER MEMBRANE RECEPTOR"/>
    <property type="match status" value="1"/>
</dbReference>
<dbReference type="PROSITE" id="PS52016">
    <property type="entry name" value="TONB_DEPENDENT_REC_3"/>
    <property type="match status" value="1"/>
</dbReference>
<feature type="domain" description="TonB-dependent receptor-like beta-barrel" evidence="13">
    <location>
        <begin position="324"/>
        <end position="775"/>
    </location>
</feature>